<accession>A0AAV2CV42</accession>
<gene>
    <name evidence="1" type="ORF">LTRI10_LOCUS7207</name>
</gene>
<keyword evidence="2" id="KW-1185">Reference proteome</keyword>
<proteinExistence type="predicted"/>
<name>A0AAV2CV42_9ROSI</name>
<organism evidence="1 2">
    <name type="scientific">Linum trigynum</name>
    <dbReference type="NCBI Taxonomy" id="586398"/>
    <lineage>
        <taxon>Eukaryota</taxon>
        <taxon>Viridiplantae</taxon>
        <taxon>Streptophyta</taxon>
        <taxon>Embryophyta</taxon>
        <taxon>Tracheophyta</taxon>
        <taxon>Spermatophyta</taxon>
        <taxon>Magnoliopsida</taxon>
        <taxon>eudicotyledons</taxon>
        <taxon>Gunneridae</taxon>
        <taxon>Pentapetalae</taxon>
        <taxon>rosids</taxon>
        <taxon>fabids</taxon>
        <taxon>Malpighiales</taxon>
        <taxon>Linaceae</taxon>
        <taxon>Linum</taxon>
    </lineage>
</organism>
<dbReference type="Proteomes" id="UP001497516">
    <property type="component" value="Chromosome 10"/>
</dbReference>
<protein>
    <submittedName>
        <fullName evidence="1">Uncharacterized protein</fullName>
    </submittedName>
</protein>
<reference evidence="1 2" key="1">
    <citation type="submission" date="2024-04" db="EMBL/GenBank/DDBJ databases">
        <authorList>
            <person name="Fracassetti M."/>
        </authorList>
    </citation>
    <scope>NUCLEOTIDE SEQUENCE [LARGE SCALE GENOMIC DNA]</scope>
</reference>
<evidence type="ECO:0000313" key="1">
    <source>
        <dbReference type="EMBL" id="CAL1359735.1"/>
    </source>
</evidence>
<evidence type="ECO:0000313" key="2">
    <source>
        <dbReference type="Proteomes" id="UP001497516"/>
    </source>
</evidence>
<sequence>MGRNRVQKVIPPPARGRVIQPTARKKEKLSLSALLSMDQKPDKPNISKLAKLSLNFPPLLFLVELQWRLQEEDLVGLEEEGAVIVEAEEGAEVAVAEAE</sequence>
<dbReference type="AlphaFoldDB" id="A0AAV2CV42"/>
<dbReference type="EMBL" id="OZ034814">
    <property type="protein sequence ID" value="CAL1359735.1"/>
    <property type="molecule type" value="Genomic_DNA"/>
</dbReference>